<feature type="transmembrane region" description="Helical" evidence="1">
    <location>
        <begin position="74"/>
        <end position="96"/>
    </location>
</feature>
<keyword evidence="3" id="KW-1185">Reference proteome</keyword>
<dbReference type="SUPFAM" id="SSF103473">
    <property type="entry name" value="MFS general substrate transporter"/>
    <property type="match status" value="1"/>
</dbReference>
<evidence type="ECO:0000256" key="1">
    <source>
        <dbReference type="SAM" id="Phobius"/>
    </source>
</evidence>
<dbReference type="InterPro" id="IPR036259">
    <property type="entry name" value="MFS_trans_sf"/>
</dbReference>
<dbReference type="OrthoDB" id="6499973at2759"/>
<feature type="transmembrane region" description="Helical" evidence="1">
    <location>
        <begin position="102"/>
        <end position="122"/>
    </location>
</feature>
<dbReference type="EMBL" id="NBII01000002">
    <property type="protein sequence ID" value="PAV21568.1"/>
    <property type="molecule type" value="Genomic_DNA"/>
</dbReference>
<evidence type="ECO:0000313" key="3">
    <source>
        <dbReference type="Proteomes" id="UP000217199"/>
    </source>
</evidence>
<comment type="caution">
    <text evidence="2">The sequence shown here is derived from an EMBL/GenBank/DDBJ whole genome shotgun (WGS) entry which is preliminary data.</text>
</comment>
<dbReference type="AlphaFoldDB" id="A0A286UPR1"/>
<dbReference type="InParanoid" id="A0A286UPR1"/>
<name>A0A286UPR1_9AGAM</name>
<keyword evidence="1" id="KW-1133">Transmembrane helix</keyword>
<sequence length="133" mass="15194">MEKNVAKSSVIGGDTVSNEAEDEYQVPDGGAKAWLSLLGQWLVLFATFGYLYSFGVYQDYYTRIYLTNHDPGDISWIGSFQFMMPFLLGLVSGKLFDNGHFYVLEIVGSSLFVFSLFMLSLAKPNHFYQFRYF</sequence>
<proteinExistence type="predicted"/>
<keyword evidence="1" id="KW-0472">Membrane</keyword>
<dbReference type="Proteomes" id="UP000217199">
    <property type="component" value="Unassembled WGS sequence"/>
</dbReference>
<organism evidence="2 3">
    <name type="scientific">Pyrrhoderma noxium</name>
    <dbReference type="NCBI Taxonomy" id="2282107"/>
    <lineage>
        <taxon>Eukaryota</taxon>
        <taxon>Fungi</taxon>
        <taxon>Dikarya</taxon>
        <taxon>Basidiomycota</taxon>
        <taxon>Agaricomycotina</taxon>
        <taxon>Agaricomycetes</taxon>
        <taxon>Hymenochaetales</taxon>
        <taxon>Hymenochaetaceae</taxon>
        <taxon>Pyrrhoderma</taxon>
    </lineage>
</organism>
<accession>A0A286UPR1</accession>
<feature type="transmembrane region" description="Helical" evidence="1">
    <location>
        <begin position="33"/>
        <end position="53"/>
    </location>
</feature>
<reference evidence="2 3" key="1">
    <citation type="journal article" date="2017" name="Mol. Ecol.">
        <title>Comparative and population genomic landscape of Phellinus noxius: A hypervariable fungus causing root rot in trees.</title>
        <authorList>
            <person name="Chung C.L."/>
            <person name="Lee T.J."/>
            <person name="Akiba M."/>
            <person name="Lee H.H."/>
            <person name="Kuo T.H."/>
            <person name="Liu D."/>
            <person name="Ke H.M."/>
            <person name="Yokoi T."/>
            <person name="Roa M.B."/>
            <person name="Lu M.J."/>
            <person name="Chang Y.Y."/>
            <person name="Ann P.J."/>
            <person name="Tsai J.N."/>
            <person name="Chen C.Y."/>
            <person name="Tzean S.S."/>
            <person name="Ota Y."/>
            <person name="Hattori T."/>
            <person name="Sahashi N."/>
            <person name="Liou R.F."/>
            <person name="Kikuchi T."/>
            <person name="Tsai I.J."/>
        </authorList>
    </citation>
    <scope>NUCLEOTIDE SEQUENCE [LARGE SCALE GENOMIC DNA]</scope>
    <source>
        <strain evidence="2 3">FFPRI411160</strain>
    </source>
</reference>
<evidence type="ECO:0000313" key="2">
    <source>
        <dbReference type="EMBL" id="PAV21568.1"/>
    </source>
</evidence>
<gene>
    <name evidence="2" type="ORF">PNOK_0152500</name>
</gene>
<dbReference type="STRING" id="2282107.A0A286UPR1"/>
<keyword evidence="1" id="KW-0812">Transmembrane</keyword>
<protein>
    <submittedName>
        <fullName evidence="2">MFS general substrate transporter</fullName>
    </submittedName>
</protein>